<dbReference type="InterPro" id="IPR037354">
    <property type="entry name" value="Commd2"/>
</dbReference>
<dbReference type="Pfam" id="PF07258">
    <property type="entry name" value="COMM_domain"/>
    <property type="match status" value="1"/>
</dbReference>
<dbReference type="AlphaFoldDB" id="A0ABD1F6Y9"/>
<organism evidence="2 3">
    <name type="scientific">Hypothenemus hampei</name>
    <name type="common">Coffee berry borer</name>
    <dbReference type="NCBI Taxonomy" id="57062"/>
    <lineage>
        <taxon>Eukaryota</taxon>
        <taxon>Metazoa</taxon>
        <taxon>Ecdysozoa</taxon>
        <taxon>Arthropoda</taxon>
        <taxon>Hexapoda</taxon>
        <taxon>Insecta</taxon>
        <taxon>Pterygota</taxon>
        <taxon>Neoptera</taxon>
        <taxon>Endopterygota</taxon>
        <taxon>Coleoptera</taxon>
        <taxon>Polyphaga</taxon>
        <taxon>Cucujiformia</taxon>
        <taxon>Curculionidae</taxon>
        <taxon>Scolytinae</taxon>
        <taxon>Hypothenemus</taxon>
    </lineage>
</organism>
<dbReference type="InterPro" id="IPR017920">
    <property type="entry name" value="COMM"/>
</dbReference>
<accession>A0ABD1F6Y9</accession>
<dbReference type="PROSITE" id="PS51269">
    <property type="entry name" value="COMM"/>
    <property type="match status" value="1"/>
</dbReference>
<sequence>MITSLRSEHKEHLQLLISHSEKVINDFCKLAEDYIKTGPDHKLYQKVASKLNLTPEEIQNCIYAIVNLSILASKQQLNEEDLRDSLLALGFSIEQQTELNKFHNAQKSQIEDLCKTRIDEPTYHDLQWRFEVQLGTRTLPQQVTPLISMDLILKSQQDSGNIELSHHLLQTDPTNLVHLANEIENALHESRSRYSRRVQKTIKNLQH</sequence>
<gene>
    <name evidence="2" type="ORF">ABEB36_002791</name>
</gene>
<name>A0ABD1F6Y9_HYPHA</name>
<dbReference type="EMBL" id="JBDJPC010000002">
    <property type="protein sequence ID" value="KAL1513372.1"/>
    <property type="molecule type" value="Genomic_DNA"/>
</dbReference>
<reference evidence="2 3" key="1">
    <citation type="submission" date="2024-05" db="EMBL/GenBank/DDBJ databases">
        <title>Genetic variation in Jamaican populations of the coffee berry borer (Hypothenemus hampei).</title>
        <authorList>
            <person name="Errbii M."/>
            <person name="Myrie A."/>
        </authorList>
    </citation>
    <scope>NUCLEOTIDE SEQUENCE [LARGE SCALE GENOMIC DNA]</scope>
    <source>
        <strain evidence="2">JA-Hopewell-2020-01-JO</strain>
        <tissue evidence="2">Whole body</tissue>
    </source>
</reference>
<dbReference type="Proteomes" id="UP001566132">
    <property type="component" value="Unassembled WGS sequence"/>
</dbReference>
<dbReference type="PANTHER" id="PTHR15857">
    <property type="entry name" value="COMM DOMAIN CONTAINING PROTEIN 2"/>
    <property type="match status" value="1"/>
</dbReference>
<comment type="caution">
    <text evidence="2">The sequence shown here is derived from an EMBL/GenBank/DDBJ whole genome shotgun (WGS) entry which is preliminary data.</text>
</comment>
<evidence type="ECO:0000313" key="2">
    <source>
        <dbReference type="EMBL" id="KAL1513372.1"/>
    </source>
</evidence>
<proteinExistence type="predicted"/>
<evidence type="ECO:0000313" key="3">
    <source>
        <dbReference type="Proteomes" id="UP001566132"/>
    </source>
</evidence>
<dbReference type="PANTHER" id="PTHR15857:SF0">
    <property type="entry name" value="COMM DOMAIN-CONTAINING PROTEIN 2"/>
    <property type="match status" value="1"/>
</dbReference>
<keyword evidence="3" id="KW-1185">Reference proteome</keyword>
<feature type="domain" description="COMM" evidence="1">
    <location>
        <begin position="122"/>
        <end position="194"/>
    </location>
</feature>
<evidence type="ECO:0000259" key="1">
    <source>
        <dbReference type="PROSITE" id="PS51269"/>
    </source>
</evidence>
<protein>
    <recommendedName>
        <fullName evidence="1">COMM domain-containing protein</fullName>
    </recommendedName>
</protein>
<dbReference type="Pfam" id="PF21672">
    <property type="entry name" value="COMM_HN"/>
    <property type="match status" value="1"/>
</dbReference>